<dbReference type="Gene3D" id="3.30.420.40">
    <property type="match status" value="2"/>
</dbReference>
<dbReference type="GO" id="GO:0003700">
    <property type="term" value="F:DNA-binding transcription factor activity"/>
    <property type="evidence" value="ECO:0007669"/>
    <property type="project" value="InterPro"/>
</dbReference>
<evidence type="ECO:0000313" key="3">
    <source>
        <dbReference type="EMBL" id="RMI37703.1"/>
    </source>
</evidence>
<dbReference type="InterPro" id="IPR036388">
    <property type="entry name" value="WH-like_DNA-bd_sf"/>
</dbReference>
<sequence>MKTPGSQSSLHRANLERVIRAVRAAGSLTQADIARTTGLSAATVSNIVRELKELGTVEVRSTSAGGRRARSVSLSSDAGIVVGVDFGHSHLRVAVGNLAHQVLAEEAEPVDVDASAEQGFDRAEKLVGRLLAVAGVDRSKIIGIGLGVPGPIDMTSGTIGSTAILPGWRGTNPRDELAARTGVPVHVDNDANLGALGEFVWGSGRGAGDLAYIKVASGVGAGLVINGRIYRGSGGTAGEIGHITLDESGPVCRCGNRGCLETFTAARHVLPLLAPIHGTELTMRRVVQLAREGDPGCRRVIADVGRHVGTAVAQLCNVLNLNRVVLGGDVAEAGEIALGPIRDSVGRYAIPSAARQLTVAAGALGGRAEVLGALALVLREMGDGMLLGADQPG</sequence>
<dbReference type="InterPro" id="IPR000600">
    <property type="entry name" value="ROK"/>
</dbReference>
<accession>A0A3M2LME2</accession>
<dbReference type="InterPro" id="IPR043129">
    <property type="entry name" value="ATPase_NBD"/>
</dbReference>
<evidence type="ECO:0000256" key="1">
    <source>
        <dbReference type="ARBA" id="ARBA00006479"/>
    </source>
</evidence>
<dbReference type="CDD" id="cd24076">
    <property type="entry name" value="ASKHA_ATPase_ROK_BsXylR-like"/>
    <property type="match status" value="1"/>
</dbReference>
<reference evidence="3 4" key="1">
    <citation type="submission" date="2018-10" db="EMBL/GenBank/DDBJ databases">
        <title>Isolation, diversity and antifungal activity of actinobacteria from wheat.</title>
        <authorList>
            <person name="Han C."/>
        </authorList>
    </citation>
    <scope>NUCLEOTIDE SEQUENCE [LARGE SCALE GENOMIC DNA]</scope>
    <source>
        <strain evidence="3 4">NEAU-YY642</strain>
    </source>
</reference>
<dbReference type="SUPFAM" id="SSF46785">
    <property type="entry name" value="Winged helix' DNA-binding domain"/>
    <property type="match status" value="1"/>
</dbReference>
<dbReference type="InterPro" id="IPR036390">
    <property type="entry name" value="WH_DNA-bd_sf"/>
</dbReference>
<dbReference type="RefSeq" id="WP_122185005.1">
    <property type="nucleotide sequence ID" value="NZ_RFFJ01000107.1"/>
</dbReference>
<dbReference type="PANTHER" id="PTHR18964:SF173">
    <property type="entry name" value="GLUCOKINASE"/>
    <property type="match status" value="1"/>
</dbReference>
<comment type="similarity">
    <text evidence="1">Belongs to the ROK (NagC/XylR) family.</text>
</comment>
<dbReference type="PROSITE" id="PS01125">
    <property type="entry name" value="ROK"/>
    <property type="match status" value="1"/>
</dbReference>
<protein>
    <submittedName>
        <fullName evidence="3">ROK family transcriptional regulator</fullName>
    </submittedName>
</protein>
<dbReference type="InterPro" id="IPR000835">
    <property type="entry name" value="HTH_MarR-typ"/>
</dbReference>
<keyword evidence="4" id="KW-1185">Reference proteome</keyword>
<evidence type="ECO:0000259" key="2">
    <source>
        <dbReference type="Pfam" id="PF12802"/>
    </source>
</evidence>
<dbReference type="Gene3D" id="1.10.10.10">
    <property type="entry name" value="Winged helix-like DNA-binding domain superfamily/Winged helix DNA-binding domain"/>
    <property type="match status" value="1"/>
</dbReference>
<proteinExistence type="inferred from homology"/>
<dbReference type="SUPFAM" id="SSF53067">
    <property type="entry name" value="Actin-like ATPase domain"/>
    <property type="match status" value="1"/>
</dbReference>
<comment type="caution">
    <text evidence="3">The sequence shown here is derived from an EMBL/GenBank/DDBJ whole genome shotgun (WGS) entry which is preliminary data.</text>
</comment>
<dbReference type="Pfam" id="PF12802">
    <property type="entry name" value="MarR_2"/>
    <property type="match status" value="1"/>
</dbReference>
<gene>
    <name evidence="3" type="ORF">EBN88_18480</name>
</gene>
<dbReference type="InterPro" id="IPR049874">
    <property type="entry name" value="ROK_cs"/>
</dbReference>
<dbReference type="EMBL" id="RFFJ01000107">
    <property type="protein sequence ID" value="RMI37703.1"/>
    <property type="molecule type" value="Genomic_DNA"/>
</dbReference>
<dbReference type="AlphaFoldDB" id="A0A3M2LME2"/>
<dbReference type="PANTHER" id="PTHR18964">
    <property type="entry name" value="ROK (REPRESSOR, ORF, KINASE) FAMILY"/>
    <property type="match status" value="1"/>
</dbReference>
<evidence type="ECO:0000313" key="4">
    <source>
        <dbReference type="Proteomes" id="UP000278673"/>
    </source>
</evidence>
<dbReference type="Pfam" id="PF00480">
    <property type="entry name" value="ROK"/>
    <property type="match status" value="1"/>
</dbReference>
<feature type="domain" description="HTH marR-type" evidence="2">
    <location>
        <begin position="17"/>
        <end position="68"/>
    </location>
</feature>
<name>A0A3M2LME2_9ACTN</name>
<dbReference type="Proteomes" id="UP000278673">
    <property type="component" value="Unassembled WGS sequence"/>
</dbReference>
<organism evidence="3 4">
    <name type="scientific">Streptomyces triticirhizae</name>
    <dbReference type="NCBI Taxonomy" id="2483353"/>
    <lineage>
        <taxon>Bacteria</taxon>
        <taxon>Bacillati</taxon>
        <taxon>Actinomycetota</taxon>
        <taxon>Actinomycetes</taxon>
        <taxon>Kitasatosporales</taxon>
        <taxon>Streptomycetaceae</taxon>
        <taxon>Streptomyces</taxon>
    </lineage>
</organism>